<dbReference type="InterPro" id="IPR012939">
    <property type="entry name" value="Glyco_hydro_92"/>
</dbReference>
<keyword evidence="2" id="KW-0326">Glycosidase</keyword>
<dbReference type="GO" id="GO:0005975">
    <property type="term" value="P:carbohydrate metabolic process"/>
    <property type="evidence" value="ECO:0007669"/>
    <property type="project" value="InterPro"/>
</dbReference>
<dbReference type="GO" id="GO:0005829">
    <property type="term" value="C:cytosol"/>
    <property type="evidence" value="ECO:0007669"/>
    <property type="project" value="TreeGrafter"/>
</dbReference>
<evidence type="ECO:0000313" key="3">
    <source>
        <dbReference type="Proteomes" id="UP000886883"/>
    </source>
</evidence>
<dbReference type="InterPro" id="IPR008928">
    <property type="entry name" value="6-hairpin_glycosidase_sf"/>
</dbReference>
<sequence>MEKMKTPADYVNPYIGTISHMLASTRPEVMLPYGMARSTPVVKDCGDYYCNDRILGYPLGLVSVMPGRGGDFENALDHSREDFKCYRMEAELEEHGITAASTVTAHVYAHRFAGADGLRLDFEGGEASEDGGLIRVRMPEGDPSDPVFQYVLIRMPEGARVLSREQGRWILSAPSDACVMGAVSYISFEKAAESLEKETAGKDFERIASEAKRIWDDQLSRARVEGNTEEKKTVYYTALFRSFMRMTDYTEHGQYFSGYDRKVHDGVFYTGDGLWDTFRCMHPLQLLLDPGRHRDILESYNRMYEQSGLMPCFPGLTGDLPVMIGFHAAALFADALAKGVEADYATAYEGIRKNAMEQSMFPWCCDKPLEAPDLCYQERGYFPALAKGEEETCESGKTFERRQAVAVTLEHAYDDWCAARLAEHLGKEEDCRIFTKRSQNYRNLYNPENGWMSPKDSRGNWVEDFDPKFSGGMGGRDYTTENNTWTYTWSVFHDPEGLAELMGGKEAAVARLDQLFREGFRWPESKYVYLGQFPDSTGLMGQFAMGNEPSFHIPYLYDYYGAPWKAQKKLRELMDIWFTDSPTGICGDEDGGAMSSWFVFSALGFYPVCPGKAEYALGTPLFDRAELQVGKGKVFRIVSLGAGDGKRYIRSAILNGKPLARPFLTHEEIVAGGELVLEMDTRPARDEK</sequence>
<dbReference type="EMBL" id="DWXE01000043">
    <property type="protein sequence ID" value="HJB92122.1"/>
    <property type="molecule type" value="Genomic_DNA"/>
</dbReference>
<dbReference type="GO" id="GO:0000224">
    <property type="term" value="F:peptide-N4-(N-acetyl-beta-glucosaminyl)asparagine amidase activity"/>
    <property type="evidence" value="ECO:0007669"/>
    <property type="project" value="TreeGrafter"/>
</dbReference>
<dbReference type="PANTHER" id="PTHR12143:SF43">
    <property type="entry name" value="PUTATIVE-RELATED"/>
    <property type="match status" value="1"/>
</dbReference>
<name>A0A9D2SEX1_9FIRM</name>
<dbReference type="Proteomes" id="UP000886883">
    <property type="component" value="Unassembled WGS sequence"/>
</dbReference>
<dbReference type="GO" id="GO:0030246">
    <property type="term" value="F:carbohydrate binding"/>
    <property type="evidence" value="ECO:0007669"/>
    <property type="project" value="InterPro"/>
</dbReference>
<dbReference type="SUPFAM" id="SSF48208">
    <property type="entry name" value="Six-hairpin glycosidases"/>
    <property type="match status" value="1"/>
</dbReference>
<reference evidence="2" key="1">
    <citation type="journal article" date="2021" name="PeerJ">
        <title>Extensive microbial diversity within the chicken gut microbiome revealed by metagenomics and culture.</title>
        <authorList>
            <person name="Gilroy R."/>
            <person name="Ravi A."/>
            <person name="Getino M."/>
            <person name="Pursley I."/>
            <person name="Horton D.L."/>
            <person name="Alikhan N.F."/>
            <person name="Baker D."/>
            <person name="Gharbi K."/>
            <person name="Hall N."/>
            <person name="Watson M."/>
            <person name="Adriaenssens E.M."/>
            <person name="Foster-Nyarko E."/>
            <person name="Jarju S."/>
            <person name="Secka A."/>
            <person name="Antonio M."/>
            <person name="Oren A."/>
            <person name="Chaudhuri R.R."/>
            <person name="La Ragione R."/>
            <person name="Hildebrand F."/>
            <person name="Pallen M.J."/>
        </authorList>
    </citation>
    <scope>NUCLEOTIDE SEQUENCE</scope>
    <source>
        <strain evidence="2">USAMLcec3-2134</strain>
    </source>
</reference>
<gene>
    <name evidence="2" type="ORF">H9763_11755</name>
</gene>
<dbReference type="EC" id="3.2.1.-" evidence="2"/>
<dbReference type="InterPro" id="IPR014718">
    <property type="entry name" value="GH-type_carb-bd"/>
</dbReference>
<dbReference type="AlphaFoldDB" id="A0A9D2SEX1"/>
<organism evidence="2 3">
    <name type="scientific">Candidatus Eisenbergiella merdigallinarum</name>
    <dbReference type="NCBI Taxonomy" id="2838552"/>
    <lineage>
        <taxon>Bacteria</taxon>
        <taxon>Bacillati</taxon>
        <taxon>Bacillota</taxon>
        <taxon>Clostridia</taxon>
        <taxon>Lachnospirales</taxon>
        <taxon>Lachnospiraceae</taxon>
        <taxon>Eisenbergiella</taxon>
    </lineage>
</organism>
<dbReference type="NCBIfam" id="TIGR01180">
    <property type="entry name" value="aman2_put"/>
    <property type="match status" value="1"/>
</dbReference>
<dbReference type="GO" id="GO:0006516">
    <property type="term" value="P:glycoprotein catabolic process"/>
    <property type="evidence" value="ECO:0007669"/>
    <property type="project" value="TreeGrafter"/>
</dbReference>
<evidence type="ECO:0000259" key="1">
    <source>
        <dbReference type="Pfam" id="PF07971"/>
    </source>
</evidence>
<reference evidence="2" key="2">
    <citation type="submission" date="2021-04" db="EMBL/GenBank/DDBJ databases">
        <authorList>
            <person name="Gilroy R."/>
        </authorList>
    </citation>
    <scope>NUCLEOTIDE SEQUENCE</scope>
    <source>
        <strain evidence="2">USAMLcec3-2134</strain>
    </source>
</reference>
<feature type="domain" description="Glycosyl hydrolase family 92" evidence="1">
    <location>
        <begin position="190"/>
        <end position="680"/>
    </location>
</feature>
<dbReference type="InterPro" id="IPR050883">
    <property type="entry name" value="PNGase"/>
</dbReference>
<keyword evidence="2" id="KW-0378">Hydrolase</keyword>
<dbReference type="GO" id="GO:0016798">
    <property type="term" value="F:hydrolase activity, acting on glycosyl bonds"/>
    <property type="evidence" value="ECO:0007669"/>
    <property type="project" value="UniProtKB-KW"/>
</dbReference>
<dbReference type="Gene3D" id="1.20.1050.60">
    <property type="entry name" value="alpha-1,2-mannosidase"/>
    <property type="match status" value="1"/>
</dbReference>
<dbReference type="Pfam" id="PF07971">
    <property type="entry name" value="Glyco_hydro_92"/>
    <property type="match status" value="1"/>
</dbReference>
<dbReference type="Gene3D" id="1.20.1610.10">
    <property type="entry name" value="alpha-1,2-mannosidases domains"/>
    <property type="match status" value="1"/>
</dbReference>
<dbReference type="Gene3D" id="2.70.98.10">
    <property type="match status" value="2"/>
</dbReference>
<proteinExistence type="predicted"/>
<protein>
    <submittedName>
        <fullName evidence="2">GH92 family glycosyl hydrolase</fullName>
        <ecNumber evidence="2">3.2.1.-</ecNumber>
    </submittedName>
</protein>
<evidence type="ECO:0000313" key="2">
    <source>
        <dbReference type="EMBL" id="HJB92122.1"/>
    </source>
</evidence>
<dbReference type="InterPro" id="IPR005887">
    <property type="entry name" value="GH92_a_mannosidase_put"/>
</dbReference>
<accession>A0A9D2SEX1</accession>
<comment type="caution">
    <text evidence="2">The sequence shown here is derived from an EMBL/GenBank/DDBJ whole genome shotgun (WGS) entry which is preliminary data.</text>
</comment>
<dbReference type="PANTHER" id="PTHR12143">
    <property type="entry name" value="PEPTIDE N-GLYCANASE PNGASE -RELATED"/>
    <property type="match status" value="1"/>
</dbReference>